<name>A0A842YSH5_METTF</name>
<sequence>AHPIHSHPPNTNKIEKIALLMLRSSYKLFQLHGILNPANVKIIRHGSSFNKTEKTLKSRKNEHKIMKDAGDGI</sequence>
<accession>A0A842YSH5</accession>
<dbReference type="AlphaFoldDB" id="A0A842YSH5"/>
<organism evidence="1 2">
    <name type="scientific">Methanothermobacter thermautotrophicus</name>
    <name type="common">Methanobacterium thermoformicicum</name>
    <dbReference type="NCBI Taxonomy" id="145262"/>
    <lineage>
        <taxon>Archaea</taxon>
        <taxon>Methanobacteriati</taxon>
        <taxon>Methanobacteriota</taxon>
        <taxon>Methanomada group</taxon>
        <taxon>Methanobacteria</taxon>
        <taxon>Methanobacteriales</taxon>
        <taxon>Methanobacteriaceae</taxon>
        <taxon>Methanothermobacter</taxon>
    </lineage>
</organism>
<dbReference type="EMBL" id="QKOF01000007">
    <property type="protein sequence ID" value="MBE2900605.1"/>
    <property type="molecule type" value="Genomic_DNA"/>
</dbReference>
<dbReference type="Proteomes" id="UP000646659">
    <property type="component" value="Unassembled WGS sequence"/>
</dbReference>
<dbReference type="RefSeq" id="WP_226891192.1">
    <property type="nucleotide sequence ID" value="NZ_QKOF01000007.1"/>
</dbReference>
<evidence type="ECO:0000313" key="2">
    <source>
        <dbReference type="Proteomes" id="UP000646659"/>
    </source>
</evidence>
<gene>
    <name evidence="1" type="ORF">DNK57_07365</name>
</gene>
<reference evidence="1" key="1">
    <citation type="submission" date="2018-06" db="EMBL/GenBank/DDBJ databases">
        <title>Draft genome sequence of Methanothermobacter thermautotrophicus Strain WHS, a thermophilic, hydrogenotrophic methanogen isolated from Washburn Hot Springs in Yellowstone National Park, USA.</title>
        <authorList>
            <person name="Mckay L.J."/>
            <person name="Klingelsmith K."/>
            <person name="Inskeep W.P."/>
            <person name="Fields M.W."/>
        </authorList>
    </citation>
    <scope>NUCLEOTIDE SEQUENCE</scope>
    <source>
        <strain evidence="1">WHS</strain>
    </source>
</reference>
<protein>
    <submittedName>
        <fullName evidence="1">Uncharacterized protein</fullName>
    </submittedName>
</protein>
<evidence type="ECO:0000313" key="1">
    <source>
        <dbReference type="EMBL" id="MBE2900605.1"/>
    </source>
</evidence>
<comment type="caution">
    <text evidence="1">The sequence shown here is derived from an EMBL/GenBank/DDBJ whole genome shotgun (WGS) entry which is preliminary data.</text>
</comment>
<feature type="non-terminal residue" evidence="1">
    <location>
        <position position="1"/>
    </location>
</feature>
<proteinExistence type="predicted"/>